<dbReference type="InterPro" id="IPR036291">
    <property type="entry name" value="NAD(P)-bd_dom_sf"/>
</dbReference>
<accession>A0A0M3HN78</accession>
<evidence type="ECO:0000256" key="6">
    <source>
        <dbReference type="ARBA" id="ARBA00013189"/>
    </source>
</evidence>
<comment type="catalytic activity">
    <reaction evidence="2">
        <text>UDP-alpha-D-glucose = UDP-alpha-D-galactose</text>
        <dbReference type="Rhea" id="RHEA:22168"/>
        <dbReference type="ChEBI" id="CHEBI:58885"/>
        <dbReference type="ChEBI" id="CHEBI:66914"/>
        <dbReference type="EC" id="5.1.3.2"/>
    </reaction>
</comment>
<evidence type="ECO:0000313" key="13">
    <source>
        <dbReference type="WBParaSite" id="ALUE_0000309901-mRNA-1"/>
    </source>
</evidence>
<sequence length="401" mass="44526">MFCANNERGRDENGGAPQSEKMKILVTGAAGFIGSHVALELLNAGYEVICIDNFVNAVQVEFKSNSMSTEAINVAWLTSDADGNAASLKRVEKLSAKRAPFQFCDLCNNADLEEVFRKKKLYAVIHLAAIKGVGDSTERPLEYYRNNLIGSINLICLCKKYDVKNFIFSSSSTVYGVGEAFPLKETSRTGCSITNPYAQTKYTTEKILIDTANVEKDWNVIILRYFNPIGAHPSGLLGEDPRGVPLNLAPYVSQVAIGKFPYLRVFGDTYNTPDGTAIRDFLHIVDLAQGHVAALDRIRKEGSIGCEIYNLGTGRGRSILEVVESFQKVSGKEIKLQMCEMRPGDVERLYCDTSLAKKKLGWDCKLDLDDMCRDMWNFQMNNPNGYRGKEANDGDENEGRK</sequence>
<reference evidence="13" key="1">
    <citation type="submission" date="2016-05" db="UniProtKB">
        <authorList>
            <consortium name="WormBaseParasite"/>
        </authorList>
    </citation>
    <scope>IDENTIFICATION</scope>
</reference>
<dbReference type="Proteomes" id="UP000036681">
    <property type="component" value="Unplaced"/>
</dbReference>
<keyword evidence="9" id="KW-0413">Isomerase</keyword>
<comment type="pathway">
    <text evidence="4">Carbohydrate metabolism; galactose metabolism.</text>
</comment>
<comment type="catalytic activity">
    <reaction evidence="1">
        <text>UDP-N-acetyl-alpha-D-glucosamine = UDP-N-acetyl-alpha-D-galactosamine</text>
        <dbReference type="Rhea" id="RHEA:20517"/>
        <dbReference type="ChEBI" id="CHEBI:57705"/>
        <dbReference type="ChEBI" id="CHEBI:67138"/>
        <dbReference type="EC" id="5.1.3.7"/>
    </reaction>
</comment>
<dbReference type="NCBIfam" id="TIGR01179">
    <property type="entry name" value="galE"/>
    <property type="match status" value="1"/>
</dbReference>
<evidence type="ECO:0000256" key="5">
    <source>
        <dbReference type="ARBA" id="ARBA00013175"/>
    </source>
</evidence>
<dbReference type="EC" id="5.1.3.7" evidence="5"/>
<dbReference type="PANTHER" id="PTHR43725">
    <property type="entry name" value="UDP-GLUCOSE 4-EPIMERASE"/>
    <property type="match status" value="1"/>
</dbReference>
<feature type="domain" description="NAD-dependent epimerase/dehydratase" evidence="11">
    <location>
        <begin position="24"/>
        <end position="312"/>
    </location>
</feature>
<dbReference type="InterPro" id="IPR001509">
    <property type="entry name" value="Epimerase_deHydtase"/>
</dbReference>
<name>A0A0M3HN78_ASCLU</name>
<dbReference type="CDD" id="cd05247">
    <property type="entry name" value="UDP_G4E_1_SDR_e"/>
    <property type="match status" value="1"/>
</dbReference>
<dbReference type="GO" id="GO:0005829">
    <property type="term" value="C:cytosol"/>
    <property type="evidence" value="ECO:0007669"/>
    <property type="project" value="TreeGrafter"/>
</dbReference>
<evidence type="ECO:0000256" key="7">
    <source>
        <dbReference type="ARBA" id="ARBA00023027"/>
    </source>
</evidence>
<evidence type="ECO:0000256" key="1">
    <source>
        <dbReference type="ARBA" id="ARBA00000014"/>
    </source>
</evidence>
<dbReference type="GO" id="GO:0003974">
    <property type="term" value="F:UDP-N-acetylglucosamine 4-epimerase activity"/>
    <property type="evidence" value="ECO:0007669"/>
    <property type="project" value="UniProtKB-EC"/>
</dbReference>
<evidence type="ECO:0000256" key="2">
    <source>
        <dbReference type="ARBA" id="ARBA00000083"/>
    </source>
</evidence>
<dbReference type="GO" id="GO:0003978">
    <property type="term" value="F:UDP-glucose 4-epimerase activity"/>
    <property type="evidence" value="ECO:0007669"/>
    <property type="project" value="UniProtKB-EC"/>
</dbReference>
<dbReference type="Gene3D" id="3.40.50.720">
    <property type="entry name" value="NAD(P)-binding Rossmann-like Domain"/>
    <property type="match status" value="1"/>
</dbReference>
<dbReference type="PRINTS" id="PR01713">
    <property type="entry name" value="NUCEPIMERASE"/>
</dbReference>
<evidence type="ECO:0000313" key="12">
    <source>
        <dbReference type="Proteomes" id="UP000036681"/>
    </source>
</evidence>
<keyword evidence="7" id="KW-0520">NAD</keyword>
<evidence type="ECO:0000256" key="3">
    <source>
        <dbReference type="ARBA" id="ARBA00001911"/>
    </source>
</evidence>
<evidence type="ECO:0000256" key="4">
    <source>
        <dbReference type="ARBA" id="ARBA00004947"/>
    </source>
</evidence>
<evidence type="ECO:0000259" key="11">
    <source>
        <dbReference type="Pfam" id="PF01370"/>
    </source>
</evidence>
<dbReference type="WBParaSite" id="ALUE_0000309901-mRNA-1">
    <property type="protein sequence ID" value="ALUE_0000309901-mRNA-1"/>
    <property type="gene ID" value="ALUE_0000309901"/>
</dbReference>
<dbReference type="Gene3D" id="3.90.25.10">
    <property type="entry name" value="UDP-galactose 4-epimerase, domain 1"/>
    <property type="match status" value="1"/>
</dbReference>
<dbReference type="AlphaFoldDB" id="A0A0M3HN78"/>
<dbReference type="PANTHER" id="PTHR43725:SF47">
    <property type="entry name" value="UDP-GLUCOSE 4-EPIMERASE"/>
    <property type="match status" value="1"/>
</dbReference>
<evidence type="ECO:0000256" key="10">
    <source>
        <dbReference type="ARBA" id="ARBA00031827"/>
    </source>
</evidence>
<proteinExistence type="predicted"/>
<organism evidence="12 13">
    <name type="scientific">Ascaris lumbricoides</name>
    <name type="common">Giant roundworm</name>
    <dbReference type="NCBI Taxonomy" id="6252"/>
    <lineage>
        <taxon>Eukaryota</taxon>
        <taxon>Metazoa</taxon>
        <taxon>Ecdysozoa</taxon>
        <taxon>Nematoda</taxon>
        <taxon>Chromadorea</taxon>
        <taxon>Rhabditida</taxon>
        <taxon>Spirurina</taxon>
        <taxon>Ascaridomorpha</taxon>
        <taxon>Ascaridoidea</taxon>
        <taxon>Ascarididae</taxon>
        <taxon>Ascaris</taxon>
    </lineage>
</organism>
<keyword evidence="12" id="KW-1185">Reference proteome</keyword>
<dbReference type="SUPFAM" id="SSF51735">
    <property type="entry name" value="NAD(P)-binding Rossmann-fold domains"/>
    <property type="match status" value="1"/>
</dbReference>
<keyword evidence="8" id="KW-0299">Galactose metabolism</keyword>
<dbReference type="Pfam" id="PF01370">
    <property type="entry name" value="Epimerase"/>
    <property type="match status" value="1"/>
</dbReference>
<protein>
    <recommendedName>
        <fullName evidence="10">UDP-N-acetylglucosamine 4-epimerase</fullName>
        <ecNumber evidence="6">5.1.3.2</ecNumber>
        <ecNumber evidence="5">5.1.3.7</ecNumber>
    </recommendedName>
</protein>
<evidence type="ECO:0000256" key="8">
    <source>
        <dbReference type="ARBA" id="ARBA00023144"/>
    </source>
</evidence>
<dbReference type="InterPro" id="IPR005886">
    <property type="entry name" value="UDP_G4E"/>
</dbReference>
<keyword evidence="8" id="KW-0119">Carbohydrate metabolism</keyword>
<evidence type="ECO:0000256" key="9">
    <source>
        <dbReference type="ARBA" id="ARBA00023235"/>
    </source>
</evidence>
<dbReference type="EC" id="5.1.3.2" evidence="6"/>
<comment type="cofactor">
    <cofactor evidence="3">
        <name>NAD(+)</name>
        <dbReference type="ChEBI" id="CHEBI:57540"/>
    </cofactor>
</comment>
<dbReference type="GO" id="GO:0033499">
    <property type="term" value="P:galactose catabolic process via UDP-galactose, Leloir pathway"/>
    <property type="evidence" value="ECO:0007669"/>
    <property type="project" value="TreeGrafter"/>
</dbReference>